<keyword evidence="4" id="KW-1185">Reference proteome</keyword>
<evidence type="ECO:0000256" key="1">
    <source>
        <dbReference type="ARBA" id="ARBA00023121"/>
    </source>
</evidence>
<protein>
    <submittedName>
        <fullName evidence="3">Acyl-CoA-binding protein</fullName>
    </submittedName>
</protein>
<dbReference type="PROSITE" id="PS00880">
    <property type="entry name" value="ACB_1"/>
    <property type="match status" value="1"/>
</dbReference>
<feature type="domain" description="ACB" evidence="2">
    <location>
        <begin position="4"/>
        <end position="87"/>
    </location>
</feature>
<reference evidence="4" key="1">
    <citation type="journal article" date="2019" name="Int. J. Syst. Evol. Microbiol.">
        <title>The Global Catalogue of Microorganisms (GCM) 10K type strain sequencing project: providing services to taxonomists for standard genome sequencing and annotation.</title>
        <authorList>
            <consortium name="The Broad Institute Genomics Platform"/>
            <consortium name="The Broad Institute Genome Sequencing Center for Infectious Disease"/>
            <person name="Wu L."/>
            <person name="Ma J."/>
        </authorList>
    </citation>
    <scope>NUCLEOTIDE SEQUENCE [LARGE SCALE GENOMIC DNA]</scope>
    <source>
        <strain evidence="4">JCM 17688</strain>
    </source>
</reference>
<organism evidence="3 4">
    <name type="scientific">Tsukamurella soli</name>
    <dbReference type="NCBI Taxonomy" id="644556"/>
    <lineage>
        <taxon>Bacteria</taxon>
        <taxon>Bacillati</taxon>
        <taxon>Actinomycetota</taxon>
        <taxon>Actinomycetes</taxon>
        <taxon>Mycobacteriales</taxon>
        <taxon>Tsukamurellaceae</taxon>
        <taxon>Tsukamurella</taxon>
    </lineage>
</organism>
<dbReference type="SUPFAM" id="SSF47027">
    <property type="entry name" value="Acyl-CoA binding protein"/>
    <property type="match status" value="1"/>
</dbReference>
<dbReference type="Pfam" id="PF00887">
    <property type="entry name" value="ACBP"/>
    <property type="match status" value="1"/>
</dbReference>
<proteinExistence type="predicted"/>
<keyword evidence="1" id="KW-0446">Lipid-binding</keyword>
<evidence type="ECO:0000259" key="2">
    <source>
        <dbReference type="PROSITE" id="PS51228"/>
    </source>
</evidence>
<dbReference type="PROSITE" id="PS51228">
    <property type="entry name" value="ACB_2"/>
    <property type="match status" value="1"/>
</dbReference>
<sequence length="87" mass="9393">MSELDDKFAFAQEDVKKLTTKPSNEDLLALYATFKQATKGDAVGKRPGRLDFVGRAKFDAWAALAGTPADDAKDKYVATVARLRAGA</sequence>
<dbReference type="InterPro" id="IPR022408">
    <property type="entry name" value="Acyl-CoA-binding_prot_CS"/>
</dbReference>
<dbReference type="PANTHER" id="PTHR23310">
    <property type="entry name" value="ACYL-COA-BINDING PROTEIN, ACBP"/>
    <property type="match status" value="1"/>
</dbReference>
<dbReference type="Gene3D" id="1.20.80.10">
    <property type="match status" value="1"/>
</dbReference>
<dbReference type="PRINTS" id="PR00689">
    <property type="entry name" value="ACOABINDINGP"/>
</dbReference>
<evidence type="ECO:0000313" key="4">
    <source>
        <dbReference type="Proteomes" id="UP001500635"/>
    </source>
</evidence>
<dbReference type="Proteomes" id="UP001500635">
    <property type="component" value="Unassembled WGS sequence"/>
</dbReference>
<dbReference type="InterPro" id="IPR000582">
    <property type="entry name" value="Acyl-CoA-binding_protein"/>
</dbReference>
<gene>
    <name evidence="3" type="ORF">GCM10023147_18820</name>
</gene>
<dbReference type="RefSeq" id="WP_344994246.1">
    <property type="nucleotide sequence ID" value="NZ_BAABFR010000023.1"/>
</dbReference>
<name>A0ABP8JGY7_9ACTN</name>
<dbReference type="InterPro" id="IPR014352">
    <property type="entry name" value="FERM/acyl-CoA-bd_prot_sf"/>
</dbReference>
<accession>A0ABP8JGY7</accession>
<comment type="caution">
    <text evidence="3">The sequence shown here is derived from an EMBL/GenBank/DDBJ whole genome shotgun (WGS) entry which is preliminary data.</text>
</comment>
<dbReference type="InterPro" id="IPR035984">
    <property type="entry name" value="Acyl-CoA-binding_sf"/>
</dbReference>
<evidence type="ECO:0000313" key="3">
    <source>
        <dbReference type="EMBL" id="GAA4390680.1"/>
    </source>
</evidence>
<dbReference type="PANTHER" id="PTHR23310:SF62">
    <property type="entry name" value="ACYL-COA BINDING PROTEIN 1, ISOFORM A"/>
    <property type="match status" value="1"/>
</dbReference>
<dbReference type="EMBL" id="BAABFR010000023">
    <property type="protein sequence ID" value="GAA4390680.1"/>
    <property type="molecule type" value="Genomic_DNA"/>
</dbReference>